<feature type="signal peptide" evidence="1">
    <location>
        <begin position="1"/>
        <end position="26"/>
    </location>
</feature>
<reference evidence="2 3" key="1">
    <citation type="journal article" date="2017" name="Int. J. Syst. Evol. Microbiol.">
        <title>Ramlibacter alkalitolerans sp. nov., alkali-tolerant bacterium isolated from soil of ginseng.</title>
        <authorList>
            <person name="Lee D.H."/>
            <person name="Cha C.J."/>
        </authorList>
    </citation>
    <scope>NUCLEOTIDE SEQUENCE [LARGE SCALE GENOMIC DNA]</scope>
    <source>
        <strain evidence="2 3">KACC 19305</strain>
    </source>
</reference>
<accession>A0ABS1JSW5</accession>
<evidence type="ECO:0000313" key="3">
    <source>
        <dbReference type="Proteomes" id="UP000622707"/>
    </source>
</evidence>
<evidence type="ECO:0008006" key="4">
    <source>
        <dbReference type="Google" id="ProtNLM"/>
    </source>
</evidence>
<organism evidence="2 3">
    <name type="scientific">Ramlibacter alkalitolerans</name>
    <dbReference type="NCBI Taxonomy" id="2039631"/>
    <lineage>
        <taxon>Bacteria</taxon>
        <taxon>Pseudomonadati</taxon>
        <taxon>Pseudomonadota</taxon>
        <taxon>Betaproteobacteria</taxon>
        <taxon>Burkholderiales</taxon>
        <taxon>Comamonadaceae</taxon>
        <taxon>Ramlibacter</taxon>
    </lineage>
</organism>
<feature type="chain" id="PRO_5045204758" description="DUF2490 domain-containing protein" evidence="1">
    <location>
        <begin position="27"/>
        <end position="250"/>
    </location>
</feature>
<dbReference type="Proteomes" id="UP000622707">
    <property type="component" value="Unassembled WGS sequence"/>
</dbReference>
<dbReference type="EMBL" id="JAEQND010000011">
    <property type="protein sequence ID" value="MBL0427369.1"/>
    <property type="molecule type" value="Genomic_DNA"/>
</dbReference>
<comment type="caution">
    <text evidence="2">The sequence shown here is derived from an EMBL/GenBank/DDBJ whole genome shotgun (WGS) entry which is preliminary data.</text>
</comment>
<protein>
    <recommendedName>
        <fullName evidence="4">DUF2490 domain-containing protein</fullName>
    </recommendedName>
</protein>
<sequence length="250" mass="28518">MKNAVHAAALGALACLCLAPAAPALAGAAEYVFPATVEEGEKEIEFKTGTRKLRDGSRESATILGFGLGVNRWWFTELSAKWHKEPGERHDFDAWEWENRFQLTETGRYPVDVGFLLEIERPRDRSEGYEVKWGPLLQADLGTSVTANLNLLIEKHYRADNAERAELGYQWQLRYRWRPEFEFGAHGFGEFGPWDHWLSTSDQSHRWGPAVFGRFKVGRAQTLKWNAGVLFGLTDGSPRNQLRLQAEYEF</sequence>
<keyword evidence="3" id="KW-1185">Reference proteome</keyword>
<dbReference type="RefSeq" id="WP_201691998.1">
    <property type="nucleotide sequence ID" value="NZ_JAEQND010000011.1"/>
</dbReference>
<evidence type="ECO:0000313" key="2">
    <source>
        <dbReference type="EMBL" id="MBL0427369.1"/>
    </source>
</evidence>
<proteinExistence type="predicted"/>
<name>A0ABS1JSW5_9BURK</name>
<keyword evidence="1" id="KW-0732">Signal</keyword>
<dbReference type="PROSITE" id="PS51257">
    <property type="entry name" value="PROKAR_LIPOPROTEIN"/>
    <property type="match status" value="1"/>
</dbReference>
<gene>
    <name evidence="2" type="ORF">JI746_19815</name>
</gene>
<evidence type="ECO:0000256" key="1">
    <source>
        <dbReference type="SAM" id="SignalP"/>
    </source>
</evidence>